<dbReference type="Proteomes" id="UP000029781">
    <property type="component" value="Segment"/>
</dbReference>
<organism evidence="7 8">
    <name type="scientific">Cafeteria roenbergensis virus (strain BV-PW1)</name>
    <name type="common">CroV</name>
    <dbReference type="NCBI Taxonomy" id="693272"/>
    <lineage>
        <taxon>Viruses</taxon>
        <taxon>Varidnaviria</taxon>
        <taxon>Bamfordvirae</taxon>
        <taxon>Nucleocytoviricota</taxon>
        <taxon>Megaviricetes</taxon>
        <taxon>Imitervirales</taxon>
        <taxon>Mimiviridae</taxon>
        <taxon>Aliimimivirinae</taxon>
        <taxon>Rheavirus</taxon>
        <taxon>Rheavirus sinusmexicani</taxon>
    </lineage>
</organism>
<dbReference type="Gene3D" id="3.40.50.300">
    <property type="entry name" value="P-loop containing nucleotide triphosphate hydrolases"/>
    <property type="match status" value="1"/>
</dbReference>
<dbReference type="InterPro" id="IPR027417">
    <property type="entry name" value="P-loop_NTPase"/>
</dbReference>
<dbReference type="InterPro" id="IPR003593">
    <property type="entry name" value="AAA+_ATPase"/>
</dbReference>
<evidence type="ECO:0000256" key="3">
    <source>
        <dbReference type="ARBA" id="ARBA00022741"/>
    </source>
</evidence>
<feature type="domain" description="AAA+ ATPase" evidence="6">
    <location>
        <begin position="46"/>
        <end position="171"/>
    </location>
</feature>
<keyword evidence="3" id="KW-0547">Nucleotide-binding</keyword>
<dbReference type="InterPro" id="IPR003959">
    <property type="entry name" value="ATPase_AAA_core"/>
</dbReference>
<keyword evidence="8" id="KW-1185">Reference proteome</keyword>
<accession>E3T4W6</accession>
<dbReference type="PANTHER" id="PTHR11669:SF9">
    <property type="entry name" value="REPLICATION FACTOR C SUBUNIT 5"/>
    <property type="match status" value="1"/>
</dbReference>
<dbReference type="KEGG" id="vg:9887598"/>
<protein>
    <submittedName>
        <fullName evidence="7">Putative replication factor C subunit</fullName>
    </submittedName>
</protein>
<dbReference type="RefSeq" id="YP_003969828.1">
    <property type="nucleotide sequence ID" value="NC_014637.1"/>
</dbReference>
<dbReference type="GO" id="GO:0006261">
    <property type="term" value="P:DNA-templated DNA replication"/>
    <property type="evidence" value="ECO:0007669"/>
    <property type="project" value="TreeGrafter"/>
</dbReference>
<dbReference type="Pfam" id="PF00004">
    <property type="entry name" value="AAA"/>
    <property type="match status" value="1"/>
</dbReference>
<dbReference type="GO" id="GO:0003689">
    <property type="term" value="F:DNA clamp loader activity"/>
    <property type="evidence" value="ECO:0007669"/>
    <property type="project" value="TreeGrafter"/>
</dbReference>
<evidence type="ECO:0000256" key="5">
    <source>
        <dbReference type="ARBA" id="ARBA00058986"/>
    </source>
</evidence>
<evidence type="ECO:0000256" key="4">
    <source>
        <dbReference type="ARBA" id="ARBA00022840"/>
    </source>
</evidence>
<dbReference type="Gene3D" id="1.10.8.60">
    <property type="match status" value="1"/>
</dbReference>
<dbReference type="FunFam" id="3.40.50.300:FF:000952">
    <property type="entry name" value="Replication factor C subunit 2"/>
    <property type="match status" value="1"/>
</dbReference>
<keyword evidence="4" id="KW-0067">ATP-binding</keyword>
<comment type="function">
    <text evidence="5">Part of the RFC clamp loader complex which loads the PCNA sliding clamp onto DNA.</text>
</comment>
<dbReference type="GO" id="GO:0005524">
    <property type="term" value="F:ATP binding"/>
    <property type="evidence" value="ECO:0007669"/>
    <property type="project" value="UniProtKB-KW"/>
</dbReference>
<dbReference type="InterPro" id="IPR050238">
    <property type="entry name" value="DNA_Rep/Repair_Clamp_Loader"/>
</dbReference>
<dbReference type="OrthoDB" id="4962at10239"/>
<dbReference type="GO" id="GO:0006281">
    <property type="term" value="P:DNA repair"/>
    <property type="evidence" value="ECO:0007669"/>
    <property type="project" value="TreeGrafter"/>
</dbReference>
<sequence length="320" mass="37046">MDSQFKNTYNFTEKPWIEKYRPTNFKDIKGQNLVKNTIYQMVKKGVLPNLIFHGSPGTGKTSFIFSLAKLIFGDQIDNLVLELNASDDRGINVIRDEIKDFTSKDNLFGSGLKLVILDEADAMTQEAQLALIYLMEKYCEKVRFCLICNYYYKILDSIKSRCSVFRFLPLDINISTIIIKDILKKEKINLNSKTIDKIVHFGHGDIRKSINLCQSICITEKKINTKFINLLIGDISDSEIKKIIKILYDKNIKYRKKFTLILKYLDKTGISLSNLINIVFNNMDDLLSDKIIKLAELEYKVKQSTFSKTYLYLFVAIFHS</sequence>
<evidence type="ECO:0000313" key="8">
    <source>
        <dbReference type="Proteomes" id="UP000029781"/>
    </source>
</evidence>
<keyword evidence="2" id="KW-0235">DNA replication</keyword>
<dbReference type="EMBL" id="GU244497">
    <property type="protein sequence ID" value="ADO67229.1"/>
    <property type="molecule type" value="Genomic_DNA"/>
</dbReference>
<evidence type="ECO:0000256" key="2">
    <source>
        <dbReference type="ARBA" id="ARBA00022705"/>
    </source>
</evidence>
<evidence type="ECO:0000313" key="7">
    <source>
        <dbReference type="EMBL" id="ADO67229.1"/>
    </source>
</evidence>
<name>E3T4W6_CROVB</name>
<evidence type="ECO:0000259" key="6">
    <source>
        <dbReference type="SMART" id="SM00382"/>
    </source>
</evidence>
<organismHost>
    <name type="scientific">Cafeteria roenbergensis</name>
    <name type="common">Marine flagellate</name>
    <dbReference type="NCBI Taxonomy" id="33653"/>
</organismHost>
<dbReference type="SMART" id="SM00382">
    <property type="entry name" value="AAA"/>
    <property type="match status" value="1"/>
</dbReference>
<dbReference type="SUPFAM" id="SSF52540">
    <property type="entry name" value="P-loop containing nucleoside triphosphate hydrolases"/>
    <property type="match status" value="1"/>
</dbReference>
<dbReference type="GeneID" id="9887598"/>
<dbReference type="PANTHER" id="PTHR11669">
    <property type="entry name" value="REPLICATION FACTOR C / DNA POLYMERASE III GAMMA-TAU SUBUNIT"/>
    <property type="match status" value="1"/>
</dbReference>
<reference evidence="7 8" key="1">
    <citation type="journal article" date="2010" name="Proc. Natl. Acad. Sci. U.S.A.">
        <title>Giant virus with a remarkable complement of genes infects marine zooplankton.</title>
        <authorList>
            <person name="Fischer M.G."/>
            <person name="Allen M.J."/>
            <person name="Wilson W.H."/>
            <person name="Suttle C.A."/>
        </authorList>
    </citation>
    <scope>NUCLEOTIDE SEQUENCE [LARGE SCALE GENOMIC DNA]</scope>
    <source>
        <strain evidence="7 8">BV-PW1</strain>
    </source>
</reference>
<evidence type="ECO:0000256" key="1">
    <source>
        <dbReference type="ARBA" id="ARBA00009668"/>
    </source>
</evidence>
<comment type="similarity">
    <text evidence="1">Belongs to the activator 1 small subunits family. RfcS subfamily.</text>
</comment>
<dbReference type="CDD" id="cd00009">
    <property type="entry name" value="AAA"/>
    <property type="match status" value="1"/>
</dbReference>
<gene>
    <name evidence="7" type="ORF">crov196</name>
</gene>
<dbReference type="GO" id="GO:0016887">
    <property type="term" value="F:ATP hydrolysis activity"/>
    <property type="evidence" value="ECO:0007669"/>
    <property type="project" value="InterPro"/>
</dbReference>
<proteinExistence type="inferred from homology"/>